<evidence type="ECO:0000256" key="5">
    <source>
        <dbReference type="ARBA" id="ARBA00023002"/>
    </source>
</evidence>
<evidence type="ECO:0000259" key="6">
    <source>
        <dbReference type="Pfam" id="PF07992"/>
    </source>
</evidence>
<dbReference type="InterPro" id="IPR017584">
    <property type="entry name" value="Pyridine_nucleo_diS_OxRdtase_N"/>
</dbReference>
<proteinExistence type="inferred from homology"/>
<dbReference type="SUPFAM" id="SSF51905">
    <property type="entry name" value="FAD/NAD(P)-binding domain"/>
    <property type="match status" value="2"/>
</dbReference>
<keyword evidence="5" id="KW-0560">Oxidoreductase</keyword>
<dbReference type="InterPro" id="IPR036188">
    <property type="entry name" value="FAD/NAD-bd_sf"/>
</dbReference>
<dbReference type="InterPro" id="IPR023753">
    <property type="entry name" value="FAD/NAD-binding_dom"/>
</dbReference>
<dbReference type="PANTHER" id="PTHR42913:SF9">
    <property type="entry name" value="SLR1591 PROTEIN"/>
    <property type="match status" value="1"/>
</dbReference>
<protein>
    <submittedName>
        <fullName evidence="7">Pyridine nucleotide-disulfide oxidoreductase family protein</fullName>
    </submittedName>
</protein>
<dbReference type="AlphaFoldDB" id="D7E2S6"/>
<dbReference type="RefSeq" id="WP_013190471.1">
    <property type="nucleotide sequence ID" value="NC_014248.1"/>
</dbReference>
<sequence length="372" mass="41124">MLKKLVLIGGGHSHALVLRLFGNKPLSGVRLALITPDIYTPYSGMLPGHIAGFYSYSQCDIDLQSLSNFAHAQLCLDHVIGLDLKNRKVLCANQPTVDFDILSINISSTPTKLSVPGAVEYTIAAKPVAQFLEHWYQLQENAVRNPQKALNIAIVGGGDVELALSILAGVRKLEIYLFQSSKELMPSHHQSVRRIMRDILSNQDVKLHLGERVCEVVKLINKGLTIKCESGLMVTCDQVFWVTHASAGSWLKAAGIGTDDQGFILVNDNLQSVTHPHIFAAGDIAKMINYQLPKAGVFAVHKGNPLYENLRSMILGESLKPYKPQTAYFSLIVTGDGRVLANRAILPLPSHQLWWCWKDCIDRNFMAQSPHQ</sequence>
<dbReference type="InterPro" id="IPR051169">
    <property type="entry name" value="NADH-Q_oxidoreductase"/>
</dbReference>
<dbReference type="EMBL" id="CP002059">
    <property type="protein sequence ID" value="ADI63453.1"/>
    <property type="molecule type" value="Genomic_DNA"/>
</dbReference>
<evidence type="ECO:0000256" key="4">
    <source>
        <dbReference type="ARBA" id="ARBA00022827"/>
    </source>
</evidence>
<keyword evidence="8" id="KW-1185">Reference proteome</keyword>
<organism evidence="7 8">
    <name type="scientific">Nostoc azollae (strain 0708)</name>
    <name type="common">Anabaena azollae (strain 0708)</name>
    <dbReference type="NCBI Taxonomy" id="551115"/>
    <lineage>
        <taxon>Bacteria</taxon>
        <taxon>Bacillati</taxon>
        <taxon>Cyanobacteriota</taxon>
        <taxon>Cyanophyceae</taxon>
        <taxon>Nostocales</taxon>
        <taxon>Nostocaceae</taxon>
        <taxon>Trichormus</taxon>
    </lineage>
</organism>
<keyword evidence="4" id="KW-0274">FAD</keyword>
<evidence type="ECO:0000256" key="2">
    <source>
        <dbReference type="ARBA" id="ARBA00005272"/>
    </source>
</evidence>
<evidence type="ECO:0000313" key="7">
    <source>
        <dbReference type="EMBL" id="ADI63453.1"/>
    </source>
</evidence>
<evidence type="ECO:0000313" key="8">
    <source>
        <dbReference type="Proteomes" id="UP000001511"/>
    </source>
</evidence>
<accession>D7E2S6</accession>
<evidence type="ECO:0000256" key="1">
    <source>
        <dbReference type="ARBA" id="ARBA00001974"/>
    </source>
</evidence>
<dbReference type="GO" id="GO:0019646">
    <property type="term" value="P:aerobic electron transport chain"/>
    <property type="evidence" value="ECO:0007669"/>
    <property type="project" value="TreeGrafter"/>
</dbReference>
<dbReference type="PANTHER" id="PTHR42913">
    <property type="entry name" value="APOPTOSIS-INDUCING FACTOR 1"/>
    <property type="match status" value="1"/>
</dbReference>
<name>D7E2S6_NOSA0</name>
<dbReference type="Proteomes" id="UP000001511">
    <property type="component" value="Chromosome"/>
</dbReference>
<dbReference type="PROSITE" id="PS00626">
    <property type="entry name" value="RCC1_2"/>
    <property type="match status" value="1"/>
</dbReference>
<dbReference type="OrthoDB" id="9772934at2"/>
<reference evidence="7 8" key="1">
    <citation type="journal article" date="2010" name="PLoS ONE">
        <title>Genome erosion in a nitrogen-fixing vertically transmitted endosymbiotic multicellular cyanobacterium.</title>
        <authorList>
            <person name="Ran L."/>
            <person name="Larsson J."/>
            <person name="Vigil-Stenman T."/>
            <person name="Nylander J.A."/>
            <person name="Ininbergs K."/>
            <person name="Zheng W.W."/>
            <person name="Lapidus A."/>
            <person name="Lowry S."/>
            <person name="Haselkorn R."/>
            <person name="Bergman B."/>
        </authorList>
    </citation>
    <scope>NUCLEOTIDE SEQUENCE [LARGE SCALE GENOMIC DNA]</scope>
    <source>
        <strain evidence="7 8">0708</strain>
    </source>
</reference>
<comment type="cofactor">
    <cofactor evidence="1">
        <name>FAD</name>
        <dbReference type="ChEBI" id="CHEBI:57692"/>
    </cofactor>
</comment>
<dbReference type="NCBIfam" id="TIGR03169">
    <property type="entry name" value="Nterm_to_SelD"/>
    <property type="match status" value="1"/>
</dbReference>
<dbReference type="GO" id="GO:0003955">
    <property type="term" value="F:NAD(P)H dehydrogenase (quinone) activity"/>
    <property type="evidence" value="ECO:0007669"/>
    <property type="project" value="TreeGrafter"/>
</dbReference>
<comment type="similarity">
    <text evidence="2">Belongs to the NADH dehydrogenase family.</text>
</comment>
<dbReference type="KEGG" id="naz:Aazo_1103"/>
<dbReference type="Gene3D" id="3.50.50.100">
    <property type="match status" value="1"/>
</dbReference>
<dbReference type="HOGENOM" id="CLU_021377_4_0_3"/>
<feature type="domain" description="FAD/NAD(P)-binding" evidence="6">
    <location>
        <begin position="4"/>
        <end position="290"/>
    </location>
</feature>
<keyword evidence="3" id="KW-0285">Flavoprotein</keyword>
<dbReference type="Pfam" id="PF07992">
    <property type="entry name" value="Pyr_redox_2"/>
    <property type="match status" value="1"/>
</dbReference>
<gene>
    <name evidence="7" type="ordered locus">Aazo_1103</name>
</gene>
<evidence type="ECO:0000256" key="3">
    <source>
        <dbReference type="ARBA" id="ARBA00022630"/>
    </source>
</evidence>
<dbReference type="STRING" id="551115.Aazo_1103"/>
<dbReference type="eggNOG" id="COG1252">
    <property type="taxonomic scope" value="Bacteria"/>
</dbReference>
<dbReference type="InterPro" id="IPR000408">
    <property type="entry name" value="Reg_chr_condens"/>
</dbReference>